<feature type="signal peptide" evidence="4">
    <location>
        <begin position="1"/>
        <end position="16"/>
    </location>
</feature>
<protein>
    <recommendedName>
        <fullName evidence="4">Interleukin-12 subunit beta</fullName>
        <shortName evidence="4">IL-12B</shortName>
    </recommendedName>
    <alternativeName>
        <fullName evidence="4">Cytotoxic lymphocyte maturation factor 40 kDa subunit</fullName>
    </alternativeName>
    <alternativeName>
        <fullName evidence="4">IL-12 subunit p40</fullName>
    </alternativeName>
</protein>
<dbReference type="InterPro" id="IPR050676">
    <property type="entry name" value="IL-12"/>
</dbReference>
<evidence type="ECO:0000256" key="4">
    <source>
        <dbReference type="RuleBase" id="RU281113"/>
    </source>
</evidence>
<dbReference type="PANTHER" id="PTHR48485:SF4">
    <property type="entry name" value="INTERLEUKIN-12 SUBUNIT BETA"/>
    <property type="match status" value="1"/>
</dbReference>
<evidence type="ECO:0000259" key="5">
    <source>
        <dbReference type="Pfam" id="PF10420"/>
    </source>
</evidence>
<keyword evidence="7" id="KW-1185">Reference proteome</keyword>
<dbReference type="PIRSF" id="PIRSF038007">
    <property type="entry name" value="IL_12_beta"/>
    <property type="match status" value="1"/>
</dbReference>
<feature type="domain" description="Interleukin-12 beta central" evidence="5">
    <location>
        <begin position="127"/>
        <end position="202"/>
    </location>
</feature>
<comment type="similarity">
    <text evidence="4">Belongs to the IL-12B family.</text>
</comment>
<gene>
    <name evidence="4" type="primary">IL12B</name>
    <name evidence="6" type="ORF">PFLUV_G00190170</name>
</gene>
<dbReference type="GO" id="GO:0004896">
    <property type="term" value="F:cytokine receptor activity"/>
    <property type="evidence" value="ECO:0007669"/>
    <property type="project" value="UniProtKB-UniRule"/>
</dbReference>
<dbReference type="Gene3D" id="2.60.40.10">
    <property type="entry name" value="Immunoglobulins"/>
    <property type="match status" value="2"/>
</dbReference>
<sequence>MRALFLIVLYAGLCYASSDSDQENIEILMDNVLVLRVPNGLGSRVYVPLSCGEAYQNQPVVWKKNGEIEPALQGNQVKVLVEEMNGGNYTCHLGPDGEYLNHTVILIQLEPDNRTVILEEFPEEGAGHIYCSAPNYNGSFHCTWRRSTSRSNAAVLLVKAEINSEKIPCELDADGSGIHCKDASCPYKEEEHRVSLTIYIHSDSRLEAYTKTFYLREIVRPAKIVNLRISDGKEFSWNYPENWEKPCTYFSLQFQVKVVKKGFPCHSTNEIMNETIDKMTHKINIKSNKYVFCVRAQDKYTNGPFSHWSHCTVDKHTEVCT</sequence>
<comment type="subcellular location">
    <subcellularLocation>
        <location evidence="4">Secreted</location>
    </subcellularLocation>
</comment>
<dbReference type="SUPFAM" id="SSF49265">
    <property type="entry name" value="Fibronectin type III"/>
    <property type="match status" value="2"/>
</dbReference>
<evidence type="ECO:0000313" key="6">
    <source>
        <dbReference type="EMBL" id="KAF1378402.1"/>
    </source>
</evidence>
<evidence type="ECO:0000256" key="2">
    <source>
        <dbReference type="ARBA" id="ARBA00023157"/>
    </source>
</evidence>
<dbReference type="EMBL" id="VHII01000016">
    <property type="protein sequence ID" value="KAF1378402.1"/>
    <property type="molecule type" value="Genomic_DNA"/>
</dbReference>
<evidence type="ECO:0000256" key="3">
    <source>
        <dbReference type="ARBA" id="ARBA00023180"/>
    </source>
</evidence>
<keyword evidence="1 4" id="KW-0732">Signal</keyword>
<dbReference type="InterPro" id="IPR036116">
    <property type="entry name" value="FN3_sf"/>
</dbReference>
<comment type="subunit">
    <text evidence="4">Heterodimer with IL12A; disulfide-linked. The heterodimer is known as interleukin IL-12.</text>
</comment>
<keyword evidence="4" id="KW-0202">Cytokine</keyword>
<dbReference type="Pfam" id="PF10420">
    <property type="entry name" value="IL12p40_C"/>
    <property type="match status" value="1"/>
</dbReference>
<dbReference type="InterPro" id="IPR003961">
    <property type="entry name" value="FN3_dom"/>
</dbReference>
<dbReference type="AlphaFoldDB" id="A0A6A5EVT6"/>
<dbReference type="InterPro" id="IPR019482">
    <property type="entry name" value="IL-12_beta_cen-dom"/>
</dbReference>
<reference evidence="6 7" key="1">
    <citation type="submission" date="2019-06" db="EMBL/GenBank/DDBJ databases">
        <title>A chromosome-scale genome assembly of the European perch, Perca fluviatilis.</title>
        <authorList>
            <person name="Roques C."/>
            <person name="Zahm M."/>
            <person name="Cabau C."/>
            <person name="Klopp C."/>
            <person name="Bouchez O."/>
            <person name="Donnadieu C."/>
            <person name="Kuhl H."/>
            <person name="Gislard M."/>
            <person name="Guendouz S."/>
            <person name="Journot L."/>
            <person name="Haffray P."/>
            <person name="Bestin A."/>
            <person name="Morvezen R."/>
            <person name="Feron R."/>
            <person name="Wen M."/>
            <person name="Jouanno E."/>
            <person name="Herpin A."/>
            <person name="Schartl M."/>
            <person name="Postlethwait J."/>
            <person name="Schaerlinger B."/>
            <person name="Chardard D."/>
            <person name="Lecocq T."/>
            <person name="Poncet C."/>
            <person name="Jaffrelo L."/>
            <person name="Lampietro C."/>
            <person name="Guiguen Y."/>
        </authorList>
    </citation>
    <scope>NUCLEOTIDE SEQUENCE [LARGE SCALE GENOMIC DNA]</scope>
    <source>
        <tissue evidence="6">Blood</tissue>
    </source>
</reference>
<evidence type="ECO:0000313" key="7">
    <source>
        <dbReference type="Proteomes" id="UP000465112"/>
    </source>
</evidence>
<dbReference type="InterPro" id="IPR013783">
    <property type="entry name" value="Ig-like_fold"/>
</dbReference>
<dbReference type="PRINTS" id="PR01928">
    <property type="entry name" value="INTRLEUKN12B"/>
</dbReference>
<dbReference type="PANTHER" id="PTHR48485">
    <property type="entry name" value="INTERLEUKIN-12 SUBUNIT BETA-RELATED"/>
    <property type="match status" value="1"/>
</dbReference>
<dbReference type="CDD" id="cd00063">
    <property type="entry name" value="FN3"/>
    <property type="match status" value="1"/>
</dbReference>
<dbReference type="OrthoDB" id="8670716at2759"/>
<proteinExistence type="inferred from homology"/>
<dbReference type="GO" id="GO:0005125">
    <property type="term" value="F:cytokine activity"/>
    <property type="evidence" value="ECO:0007669"/>
    <property type="project" value="UniProtKB-KW"/>
</dbReference>
<keyword evidence="4" id="KW-0964">Secreted</keyword>
<keyword evidence="3 4" id="KW-0325">Glycoprotein</keyword>
<accession>A0A6A5EVT6</accession>
<name>A0A6A5EVT6_PERFL</name>
<dbReference type="GO" id="GO:0005615">
    <property type="term" value="C:extracellular space"/>
    <property type="evidence" value="ECO:0007669"/>
    <property type="project" value="UniProtKB-KW"/>
</dbReference>
<keyword evidence="2" id="KW-1015">Disulfide bond</keyword>
<feature type="chain" id="PRO_5025714860" description="Interleukin-12 subunit beta" evidence="4">
    <location>
        <begin position="17"/>
        <end position="321"/>
    </location>
</feature>
<keyword evidence="4" id="KW-0393">Immunoglobulin domain</keyword>
<organism evidence="6 7">
    <name type="scientific">Perca fluviatilis</name>
    <name type="common">European perch</name>
    <dbReference type="NCBI Taxonomy" id="8168"/>
    <lineage>
        <taxon>Eukaryota</taxon>
        <taxon>Metazoa</taxon>
        <taxon>Chordata</taxon>
        <taxon>Craniata</taxon>
        <taxon>Vertebrata</taxon>
        <taxon>Euteleostomi</taxon>
        <taxon>Actinopterygii</taxon>
        <taxon>Neopterygii</taxon>
        <taxon>Teleostei</taxon>
        <taxon>Neoteleostei</taxon>
        <taxon>Acanthomorphata</taxon>
        <taxon>Eupercaria</taxon>
        <taxon>Perciformes</taxon>
        <taxon>Percoidei</taxon>
        <taxon>Percidae</taxon>
        <taxon>Percinae</taxon>
        <taxon>Perca</taxon>
    </lineage>
</organism>
<dbReference type="Proteomes" id="UP000465112">
    <property type="component" value="Chromosome 16"/>
</dbReference>
<dbReference type="InterPro" id="IPR015528">
    <property type="entry name" value="IL-12_beta"/>
</dbReference>
<comment type="caution">
    <text evidence="6">The sequence shown here is derived from an EMBL/GenBank/DDBJ whole genome shotgun (WGS) entry which is preliminary data.</text>
</comment>
<evidence type="ECO:0000256" key="1">
    <source>
        <dbReference type="ARBA" id="ARBA00022729"/>
    </source>
</evidence>